<reference evidence="1 2" key="1">
    <citation type="submission" date="2017-01" db="EMBL/GenBank/DDBJ databases">
        <authorList>
            <consortium name="Urmite Genomes"/>
        </authorList>
    </citation>
    <scope>NUCLEOTIDE SEQUENCE [LARGE SCALE GENOMIC DNA]</scope>
    <source>
        <strain evidence="1 2">AB308</strain>
    </source>
</reference>
<accession>A0A2U3NH29</accession>
<organism evidence="1 2">
    <name type="scientific">Mycobacterium terramassiliense</name>
    <dbReference type="NCBI Taxonomy" id="1841859"/>
    <lineage>
        <taxon>Bacteria</taxon>
        <taxon>Bacillati</taxon>
        <taxon>Actinomycetota</taxon>
        <taxon>Actinomycetes</taxon>
        <taxon>Mycobacteriales</taxon>
        <taxon>Mycobacteriaceae</taxon>
        <taxon>Mycobacterium</taxon>
    </lineage>
</organism>
<evidence type="ECO:0000313" key="2">
    <source>
        <dbReference type="Proteomes" id="UP000241595"/>
    </source>
</evidence>
<protein>
    <submittedName>
        <fullName evidence="1">Uncharacterized conserved protein YndB, AHSA1/START domain</fullName>
    </submittedName>
</protein>
<dbReference type="Proteomes" id="UP000241595">
    <property type="component" value="Unassembled WGS sequence"/>
</dbReference>
<dbReference type="RefSeq" id="WP_077102046.1">
    <property type="nucleotide sequence ID" value="NZ_LT717701.1"/>
</dbReference>
<keyword evidence="2" id="KW-1185">Reference proteome</keyword>
<dbReference type="InterPro" id="IPR023393">
    <property type="entry name" value="START-like_dom_sf"/>
</dbReference>
<gene>
    <name evidence="1" type="ORF">MTAB308_4331</name>
</gene>
<dbReference type="EMBL" id="FTRV01000015">
    <property type="protein sequence ID" value="SPM30822.1"/>
    <property type="molecule type" value="Genomic_DNA"/>
</dbReference>
<evidence type="ECO:0000313" key="1">
    <source>
        <dbReference type="EMBL" id="SPM30822.1"/>
    </source>
</evidence>
<proteinExistence type="predicted"/>
<dbReference type="SUPFAM" id="SSF55961">
    <property type="entry name" value="Bet v1-like"/>
    <property type="match status" value="1"/>
</dbReference>
<dbReference type="CDD" id="cd07814">
    <property type="entry name" value="SRPBCC_CalC_Aha1-like"/>
    <property type="match status" value="1"/>
</dbReference>
<name>A0A2U3NH29_9MYCO</name>
<sequence length="144" mass="16340">MYEIRHRIGIRAPMREVLSAVSTPEGISRWWSRDVRGIAADQFAVYFGGPKPSGVMRVDCDSHACTWTCLKGPAEWADTTIVFDLRRDGDETVVVFTHAGWREPVEFMHHCSTRWGQFLLSLKSTLEGGPSTRWPDDVAVSSWR</sequence>
<dbReference type="AlphaFoldDB" id="A0A2U3NH29"/>
<dbReference type="Gene3D" id="3.30.530.20">
    <property type="match status" value="1"/>
</dbReference>
<dbReference type="STRING" id="1841859.GCA_900157385_04332"/>